<dbReference type="PROSITE" id="PS50200">
    <property type="entry name" value="RA"/>
    <property type="match status" value="2"/>
</dbReference>
<dbReference type="SMART" id="SM00314">
    <property type="entry name" value="RA"/>
    <property type="match status" value="2"/>
</dbReference>
<feature type="region of interest" description="Disordered" evidence="2">
    <location>
        <begin position="1392"/>
        <end position="1468"/>
    </location>
</feature>
<dbReference type="PROSITE" id="PS51126">
    <property type="entry name" value="DILUTE"/>
    <property type="match status" value="1"/>
</dbReference>
<feature type="compositionally biased region" description="Pro residues" evidence="2">
    <location>
        <begin position="1326"/>
        <end position="1335"/>
    </location>
</feature>
<dbReference type="CDD" id="cd01781">
    <property type="entry name" value="RA2_Afadin"/>
    <property type="match status" value="1"/>
</dbReference>
<feature type="compositionally biased region" description="Basic residues" evidence="2">
    <location>
        <begin position="363"/>
        <end position="376"/>
    </location>
</feature>
<feature type="region of interest" description="Disordered" evidence="2">
    <location>
        <begin position="1769"/>
        <end position="1816"/>
    </location>
</feature>
<evidence type="ECO:0000256" key="1">
    <source>
        <dbReference type="ARBA" id="ARBA00022889"/>
    </source>
</evidence>
<dbReference type="Gene3D" id="2.60.200.20">
    <property type="match status" value="1"/>
</dbReference>
<feature type="compositionally biased region" description="Low complexity" evidence="2">
    <location>
        <begin position="1302"/>
        <end position="1314"/>
    </location>
</feature>
<dbReference type="GO" id="GO:0050839">
    <property type="term" value="F:cell adhesion molecule binding"/>
    <property type="evidence" value="ECO:0007669"/>
    <property type="project" value="TreeGrafter"/>
</dbReference>
<evidence type="ECO:0008006" key="8">
    <source>
        <dbReference type="Google" id="ProtNLM"/>
    </source>
</evidence>
<evidence type="ECO:0000313" key="7">
    <source>
        <dbReference type="Proteomes" id="UP001152759"/>
    </source>
</evidence>
<feature type="compositionally biased region" description="Polar residues" evidence="2">
    <location>
        <begin position="1795"/>
        <end position="1816"/>
    </location>
</feature>
<dbReference type="InterPro" id="IPR002710">
    <property type="entry name" value="Dilute_dom"/>
</dbReference>
<dbReference type="Pfam" id="PF00498">
    <property type="entry name" value="FHA"/>
    <property type="match status" value="1"/>
</dbReference>
<dbReference type="GO" id="GO:0007155">
    <property type="term" value="P:cell adhesion"/>
    <property type="evidence" value="ECO:0007669"/>
    <property type="project" value="UniProtKB-KW"/>
</dbReference>
<dbReference type="SUPFAM" id="SSF54236">
    <property type="entry name" value="Ubiquitin-like"/>
    <property type="match status" value="2"/>
</dbReference>
<feature type="domain" description="Dilute" evidence="5">
    <location>
        <begin position="686"/>
        <end position="927"/>
    </location>
</feature>
<dbReference type="PANTHER" id="PTHR10398">
    <property type="entry name" value="AFADIN"/>
    <property type="match status" value="1"/>
</dbReference>
<name>A0A9P0G5T4_BEMTA</name>
<evidence type="ECO:0000259" key="4">
    <source>
        <dbReference type="PROSITE" id="PS50200"/>
    </source>
</evidence>
<feature type="compositionally biased region" description="Basic and acidic residues" evidence="2">
    <location>
        <begin position="1689"/>
        <end position="1700"/>
    </location>
</feature>
<dbReference type="InterPro" id="IPR001478">
    <property type="entry name" value="PDZ"/>
</dbReference>
<dbReference type="Proteomes" id="UP001152759">
    <property type="component" value="Chromosome 7"/>
</dbReference>
<dbReference type="Pfam" id="PF01843">
    <property type="entry name" value="DIL"/>
    <property type="match status" value="1"/>
</dbReference>
<dbReference type="SMART" id="SM01132">
    <property type="entry name" value="DIL"/>
    <property type="match status" value="1"/>
</dbReference>
<feature type="domain" description="Ras-associating" evidence="4">
    <location>
        <begin position="44"/>
        <end position="145"/>
    </location>
</feature>
<feature type="compositionally biased region" description="Polar residues" evidence="2">
    <location>
        <begin position="182"/>
        <end position="192"/>
    </location>
</feature>
<protein>
    <recommendedName>
        <fullName evidence="8">Afadin</fullName>
    </recommendedName>
</protein>
<feature type="compositionally biased region" description="Polar residues" evidence="2">
    <location>
        <begin position="1194"/>
        <end position="1237"/>
    </location>
</feature>
<feature type="compositionally biased region" description="Polar residues" evidence="2">
    <location>
        <begin position="1711"/>
        <end position="1720"/>
    </location>
</feature>
<dbReference type="Gene3D" id="3.10.20.90">
    <property type="entry name" value="Phosphatidylinositol 3-kinase Catalytic Subunit, Chain A, domain 1"/>
    <property type="match status" value="2"/>
</dbReference>
<accession>A0A9P0G5T4</accession>
<feature type="compositionally biased region" description="Polar residues" evidence="2">
    <location>
        <begin position="1437"/>
        <end position="1452"/>
    </location>
</feature>
<dbReference type="KEGG" id="btab:109029625"/>
<dbReference type="InterPro" id="IPR000159">
    <property type="entry name" value="RA_dom"/>
</dbReference>
<dbReference type="InterPro" id="IPR028842">
    <property type="entry name" value="Afadin"/>
</dbReference>
<evidence type="ECO:0000256" key="2">
    <source>
        <dbReference type="SAM" id="MobiDB-lite"/>
    </source>
</evidence>
<feature type="compositionally biased region" description="Polar residues" evidence="2">
    <location>
        <begin position="1173"/>
        <end position="1187"/>
    </location>
</feature>
<dbReference type="SUPFAM" id="SSF49879">
    <property type="entry name" value="SMAD/FHA domain"/>
    <property type="match status" value="1"/>
</dbReference>
<dbReference type="InterPro" id="IPR036034">
    <property type="entry name" value="PDZ_sf"/>
</dbReference>
<dbReference type="CDD" id="cd06789">
    <property type="entry name" value="PDZ_AFDN-like"/>
    <property type="match status" value="1"/>
</dbReference>
<dbReference type="GO" id="GO:0032880">
    <property type="term" value="P:regulation of protein localization"/>
    <property type="evidence" value="ECO:0007669"/>
    <property type="project" value="TreeGrafter"/>
</dbReference>
<feature type="compositionally biased region" description="Polar residues" evidence="2">
    <location>
        <begin position="149"/>
        <end position="160"/>
    </location>
</feature>
<feature type="compositionally biased region" description="Polar residues" evidence="2">
    <location>
        <begin position="1625"/>
        <end position="1644"/>
    </location>
</feature>
<feature type="compositionally biased region" description="Polar residues" evidence="2">
    <location>
        <begin position="1263"/>
        <end position="1272"/>
    </location>
</feature>
<dbReference type="Gene3D" id="2.30.42.10">
    <property type="match status" value="1"/>
</dbReference>
<feature type="region of interest" description="Disordered" evidence="2">
    <location>
        <begin position="149"/>
        <end position="196"/>
    </location>
</feature>
<feature type="compositionally biased region" description="Basic residues" evidence="2">
    <location>
        <begin position="161"/>
        <end position="173"/>
    </location>
</feature>
<feature type="region of interest" description="Disordered" evidence="2">
    <location>
        <begin position="359"/>
        <end position="379"/>
    </location>
</feature>
<feature type="compositionally biased region" description="Low complexity" evidence="2">
    <location>
        <begin position="1579"/>
        <end position="1591"/>
    </location>
</feature>
<feature type="compositionally biased region" description="Low complexity" evidence="2">
    <location>
        <begin position="1524"/>
        <end position="1534"/>
    </location>
</feature>
<keyword evidence="1" id="KW-0130">Cell adhesion</keyword>
<dbReference type="SMART" id="SM00228">
    <property type="entry name" value="PDZ"/>
    <property type="match status" value="1"/>
</dbReference>
<feature type="region of interest" description="Disordered" evidence="2">
    <location>
        <begin position="1133"/>
        <end position="1368"/>
    </location>
</feature>
<feature type="compositionally biased region" description="Basic and acidic residues" evidence="2">
    <location>
        <begin position="1776"/>
        <end position="1791"/>
    </location>
</feature>
<feature type="compositionally biased region" description="Polar residues" evidence="2">
    <location>
        <begin position="1155"/>
        <end position="1164"/>
    </location>
</feature>
<dbReference type="InterPro" id="IPR029071">
    <property type="entry name" value="Ubiquitin-like_domsf"/>
</dbReference>
<feature type="domain" description="PDZ" evidence="3">
    <location>
        <begin position="1035"/>
        <end position="1120"/>
    </location>
</feature>
<feature type="compositionally biased region" description="Basic and acidic residues" evidence="2">
    <location>
        <begin position="1454"/>
        <end position="1468"/>
    </location>
</feature>
<dbReference type="SUPFAM" id="SSF50156">
    <property type="entry name" value="PDZ domain-like"/>
    <property type="match status" value="1"/>
</dbReference>
<feature type="compositionally biased region" description="Polar residues" evidence="2">
    <location>
        <begin position="1392"/>
        <end position="1425"/>
    </location>
</feature>
<evidence type="ECO:0000259" key="5">
    <source>
        <dbReference type="PROSITE" id="PS51126"/>
    </source>
</evidence>
<dbReference type="FunFam" id="3.10.20.90:FF:000033">
    <property type="entry name" value="afadin isoform X1"/>
    <property type="match status" value="1"/>
</dbReference>
<dbReference type="CDD" id="cd15471">
    <property type="entry name" value="Myo5p-like_CBD_afadin"/>
    <property type="match status" value="1"/>
</dbReference>
<gene>
    <name evidence="6" type="ORF">BEMITA_LOCUS11454</name>
</gene>
<dbReference type="Pfam" id="PF00788">
    <property type="entry name" value="RA"/>
    <property type="match status" value="2"/>
</dbReference>
<evidence type="ECO:0000313" key="6">
    <source>
        <dbReference type="EMBL" id="CAH0775210.1"/>
    </source>
</evidence>
<dbReference type="GO" id="GO:0005912">
    <property type="term" value="C:adherens junction"/>
    <property type="evidence" value="ECO:0007669"/>
    <property type="project" value="TreeGrafter"/>
</dbReference>
<feature type="compositionally biased region" description="Polar residues" evidence="2">
    <location>
        <begin position="1541"/>
        <end position="1568"/>
    </location>
</feature>
<dbReference type="EMBL" id="OU963868">
    <property type="protein sequence ID" value="CAH0775210.1"/>
    <property type="molecule type" value="Genomic_DNA"/>
</dbReference>
<dbReference type="CDD" id="cd01782">
    <property type="entry name" value="RA1_Afadin"/>
    <property type="match status" value="1"/>
</dbReference>
<dbReference type="Pfam" id="PF00595">
    <property type="entry name" value="PDZ"/>
    <property type="match status" value="1"/>
</dbReference>
<dbReference type="FunFam" id="2.30.42.10:FF:000032">
    <property type="entry name" value="Afadin isoform A"/>
    <property type="match status" value="1"/>
</dbReference>
<feature type="compositionally biased region" description="Low complexity" evidence="2">
    <location>
        <begin position="1343"/>
        <end position="1360"/>
    </location>
</feature>
<proteinExistence type="predicted"/>
<feature type="compositionally biased region" description="Acidic residues" evidence="2">
    <location>
        <begin position="1511"/>
        <end position="1520"/>
    </location>
</feature>
<dbReference type="PANTHER" id="PTHR10398:SF2">
    <property type="entry name" value="AFADIN"/>
    <property type="match status" value="1"/>
</dbReference>
<dbReference type="OrthoDB" id="6260541at2759"/>
<evidence type="ECO:0000259" key="3">
    <source>
        <dbReference type="PROSITE" id="PS50106"/>
    </source>
</evidence>
<reference evidence="6" key="1">
    <citation type="submission" date="2021-12" db="EMBL/GenBank/DDBJ databases">
        <authorList>
            <person name="King R."/>
        </authorList>
    </citation>
    <scope>NUCLEOTIDE SEQUENCE</scope>
</reference>
<sequence length="1816" mass="203655">MNPEMAMVARRNEEVETLRGVIQQWNANRLDLFELSEPNEYLVFHGVMRFYFQDSGQKVATKCIRVASDATSQDVIETLIEKFRPDMRMLSVPEYALYEIHENGGSSGSKYHERRLDVTEKPLLVQLNWHKDDREGRFLLRRIDDTTNVPAGTFQESGSSFRRKLSKREKKQLKKQEKLNRVKSTGSSTTVTDENDSGVAEKLYTELPETSFTRSISNPEAVMRRRRQQKLERKLQQFRSKDGGPDTGGTLRIYGESLCKDVPYKTLLLSVRDSAAAVVREMLAKYGLDKEDPHNYCLVQVNNAIPLENSTNTNGASVPGENNNNREYILDDDECPLAILMNHPQSRGSIMFHVRRRPADYHPRKRKKKPQQKWNHHSPNNELLDYRYEDAFDRLPFFLELNPDGSDIANGTPKRHKLHPNVTEVGNERASPHSQSQFLQLFGPNIQPRHCVIAHTEGIVTVTPCSRDAETYVNGQRIYETTILHNGAIVKFGRIHNFRFLDPCYEERTRQRLDSSRSIHDYSYDRQSSREDTSSIASPDNRSASVQNLDTPTSNPPHNSTAQNYETTFDIDGNVETRSTSSQGNKDDNRSQRSVSSSREGNRLSNNYDRYPRGSDAILPAVLEIREETEEALLHALITYFEPTSPNFILAPAYTLYLVARFRASTHYRPELTPTERAHKLTLMLAKVAAMIHNIIQEQYCDVKSLALWLANSSELLHFLKMDRHISAFSLEAQDTLSDAVQISFRHLVSCLQNELATALPNFLLDHDDLNHESDDSATSSVLSILASAMALQRRCRVNAALTIQLFSQLFHYINVWLFNRIVAPNSTYCTRVWGARLKHRLGQIEIWAERQGLELAANCHLALIKQAAHLLQAPKYTAEDLSTLSPACFKLNSLQLRALFQKYQPTPYEGRLPHDLIDNVVRVAENLADELARSDGREVKLEEDADLLNTTFLVPDEGYTCEVIRGVPPGLIETLAPFQHAGLCRLSAQPASNGLWTVYMNVNPMQGSMARSPSAMSNRSGRFMPTQQEPDIQIIKLHKSNNGMGLSIVAAKGAGQDRLGIYIKSVVKGGAADADGRLQAGDQLLKVDGQSLVGITQEKAAEYLVKTGPTVTLEVAKQGAIYYGLATLLSQPSPVMSRAGPRRMSERDLPSRVLTEQSQNTRGQLPPHVPQIHSSKSVPSLHSANNEVPPIPRSNQEAFNQGYTRTSSTNSIPQSRTLRSRSSQNLNDSRSMNNAYPQGHPPNNVGMPHHQQLTPNYPPVHSPQQQYTPNYPHSPPHPVGHPPNHPMNHSGHYGGHMPGHPQQQYTPNYPQNPAGTPQGHTPNYPHSPPGPPPQQYSASIYAQSPPAHPPSHLSAQHSLNQSSQENGERFYQNLSVYRNQEIRQNGYIPQNTSLNQTASSISSPGNNVHGNLPSPTKNKYTASNADPPRGYYHPSSPGNQQPRQYQFQGTNPWEREEREKEQLRKREAARAWRDQQIAKLLSLGPHRSQSQEEQLKALKLEKEFERRAQEEEDEEDDQESAERAQGLLRLAQQQDEKRNNTANSTMSGRLQPQQNSNHAHLNGTLSRPTILPNLPVPQYNYNGYSSNQNSPAGDKVQTPSQRLDILHLSPSQPPQPPERGSSFAVMSQSVSALRSPPSQTLNNPHPPPVQNNRNETPTTKRVSFQETTTTLSSPAESISPPPPPPISEKVREDPNHFIDEAETLLASPKSPDTSFTGSTPGVIGAQEVYKDPRQRRLAEQQHQKLMSNRTSTVPEKLSFKEKMKMFAMETGENGTPRDKVKISKAQREIDNLGSGLTPTSNNSTTPVAATNGSST</sequence>
<dbReference type="SMART" id="SM00240">
    <property type="entry name" value="FHA"/>
    <property type="match status" value="1"/>
</dbReference>
<feature type="region of interest" description="Disordered" evidence="2">
    <location>
        <begin position="509"/>
        <end position="610"/>
    </location>
</feature>
<feature type="compositionally biased region" description="Basic and acidic residues" evidence="2">
    <location>
        <begin position="509"/>
        <end position="533"/>
    </location>
</feature>
<feature type="domain" description="Ras-associating" evidence="4">
    <location>
        <begin position="247"/>
        <end position="359"/>
    </location>
</feature>
<feature type="compositionally biased region" description="Pro residues" evidence="2">
    <location>
        <begin position="1273"/>
        <end position="1286"/>
    </location>
</feature>
<feature type="compositionally biased region" description="Polar residues" evidence="2">
    <location>
        <begin position="592"/>
        <end position="608"/>
    </location>
</feature>
<keyword evidence="7" id="KW-1185">Reference proteome</keyword>
<dbReference type="CDD" id="cd22711">
    <property type="entry name" value="FHA_AFDN"/>
    <property type="match status" value="1"/>
</dbReference>
<organism evidence="6 7">
    <name type="scientific">Bemisia tabaci</name>
    <name type="common">Sweetpotato whitefly</name>
    <name type="synonym">Aleurodes tabaci</name>
    <dbReference type="NCBI Taxonomy" id="7038"/>
    <lineage>
        <taxon>Eukaryota</taxon>
        <taxon>Metazoa</taxon>
        <taxon>Ecdysozoa</taxon>
        <taxon>Arthropoda</taxon>
        <taxon>Hexapoda</taxon>
        <taxon>Insecta</taxon>
        <taxon>Pterygota</taxon>
        <taxon>Neoptera</taxon>
        <taxon>Paraneoptera</taxon>
        <taxon>Hemiptera</taxon>
        <taxon>Sternorrhyncha</taxon>
        <taxon>Aleyrodoidea</taxon>
        <taxon>Aleyrodidae</taxon>
        <taxon>Aleyrodinae</taxon>
        <taxon>Bemisia</taxon>
    </lineage>
</organism>
<dbReference type="InterPro" id="IPR008984">
    <property type="entry name" value="SMAD_FHA_dom_sf"/>
</dbReference>
<dbReference type="GO" id="GO:0007165">
    <property type="term" value="P:signal transduction"/>
    <property type="evidence" value="ECO:0007669"/>
    <property type="project" value="InterPro"/>
</dbReference>
<dbReference type="InterPro" id="IPR037977">
    <property type="entry name" value="CBD_Afadin"/>
</dbReference>
<feature type="compositionally biased region" description="Polar residues" evidence="2">
    <location>
        <begin position="1651"/>
        <end position="1672"/>
    </location>
</feature>
<feature type="compositionally biased region" description="Polar residues" evidence="2">
    <location>
        <begin position="534"/>
        <end position="567"/>
    </location>
</feature>
<dbReference type="PROSITE" id="PS50106">
    <property type="entry name" value="PDZ"/>
    <property type="match status" value="1"/>
</dbReference>
<feature type="region of interest" description="Disordered" evidence="2">
    <location>
        <begin position="1507"/>
        <end position="1732"/>
    </location>
</feature>
<dbReference type="InterPro" id="IPR000253">
    <property type="entry name" value="FHA_dom"/>
</dbReference>